<dbReference type="PANTHER" id="PTHR33033">
    <property type="entry name" value="POLYNUCLEOTIDYL TRANSFERASE, RIBONUCLEASE H-LIKE SUPERFAMILY PROTEIN-RELATED"/>
    <property type="match status" value="1"/>
</dbReference>
<accession>A0AAD9TR42</accession>
<dbReference type="InterPro" id="IPR012337">
    <property type="entry name" value="RNaseH-like_sf"/>
</dbReference>
<dbReference type="Proteomes" id="UP001280121">
    <property type="component" value="Unassembled WGS sequence"/>
</dbReference>
<dbReference type="GO" id="GO:0003676">
    <property type="term" value="F:nucleic acid binding"/>
    <property type="evidence" value="ECO:0007669"/>
    <property type="project" value="InterPro"/>
</dbReference>
<gene>
    <name evidence="2" type="ORF">Ddye_028247</name>
</gene>
<keyword evidence="3" id="KW-1185">Reference proteome</keyword>
<sequence>MVFQGSQPCYELCFNVDGSSRGNPGDSGIGGMLTDSNGKVICLFLLGVGVVDSVTAEVLVILKACELIHYNPRSVGRVINIFSDSKSAISWVNGNDFDNFKLVNQIYDIRSFLKIVDGLSISFKSISSNSFADSLARDASGNGGDKIVFE</sequence>
<dbReference type="InterPro" id="IPR002156">
    <property type="entry name" value="RNaseH_domain"/>
</dbReference>
<evidence type="ECO:0000313" key="2">
    <source>
        <dbReference type="EMBL" id="KAK2640452.1"/>
    </source>
</evidence>
<organism evidence="2 3">
    <name type="scientific">Dipteronia dyeriana</name>
    <dbReference type="NCBI Taxonomy" id="168575"/>
    <lineage>
        <taxon>Eukaryota</taxon>
        <taxon>Viridiplantae</taxon>
        <taxon>Streptophyta</taxon>
        <taxon>Embryophyta</taxon>
        <taxon>Tracheophyta</taxon>
        <taxon>Spermatophyta</taxon>
        <taxon>Magnoliopsida</taxon>
        <taxon>eudicotyledons</taxon>
        <taxon>Gunneridae</taxon>
        <taxon>Pentapetalae</taxon>
        <taxon>rosids</taxon>
        <taxon>malvids</taxon>
        <taxon>Sapindales</taxon>
        <taxon>Sapindaceae</taxon>
        <taxon>Hippocastanoideae</taxon>
        <taxon>Acereae</taxon>
        <taxon>Dipteronia</taxon>
    </lineage>
</organism>
<dbReference type="GO" id="GO:0004523">
    <property type="term" value="F:RNA-DNA hybrid ribonuclease activity"/>
    <property type="evidence" value="ECO:0007669"/>
    <property type="project" value="InterPro"/>
</dbReference>
<dbReference type="SUPFAM" id="SSF53098">
    <property type="entry name" value="Ribonuclease H-like"/>
    <property type="match status" value="1"/>
</dbReference>
<dbReference type="InterPro" id="IPR036397">
    <property type="entry name" value="RNaseH_sf"/>
</dbReference>
<proteinExistence type="predicted"/>
<feature type="domain" description="RNase H type-1" evidence="1">
    <location>
        <begin position="8"/>
        <end position="141"/>
    </location>
</feature>
<dbReference type="PROSITE" id="PS50879">
    <property type="entry name" value="RNASE_H_1"/>
    <property type="match status" value="1"/>
</dbReference>
<name>A0AAD9TR42_9ROSI</name>
<dbReference type="CDD" id="cd06222">
    <property type="entry name" value="RNase_H_like"/>
    <property type="match status" value="1"/>
</dbReference>
<dbReference type="AlphaFoldDB" id="A0AAD9TR42"/>
<protein>
    <recommendedName>
        <fullName evidence="1">RNase H type-1 domain-containing protein</fullName>
    </recommendedName>
</protein>
<comment type="caution">
    <text evidence="2">The sequence shown here is derived from an EMBL/GenBank/DDBJ whole genome shotgun (WGS) entry which is preliminary data.</text>
</comment>
<evidence type="ECO:0000259" key="1">
    <source>
        <dbReference type="PROSITE" id="PS50879"/>
    </source>
</evidence>
<dbReference type="Pfam" id="PF13456">
    <property type="entry name" value="RVT_3"/>
    <property type="match status" value="1"/>
</dbReference>
<dbReference type="EMBL" id="JANJYI010000008">
    <property type="protein sequence ID" value="KAK2640452.1"/>
    <property type="molecule type" value="Genomic_DNA"/>
</dbReference>
<dbReference type="PANTHER" id="PTHR33033:SF118">
    <property type="entry name" value="OS02G0175302 PROTEIN"/>
    <property type="match status" value="1"/>
</dbReference>
<dbReference type="InterPro" id="IPR044730">
    <property type="entry name" value="RNase_H-like_dom_plant"/>
</dbReference>
<reference evidence="2" key="1">
    <citation type="journal article" date="2023" name="Plant J.">
        <title>Genome sequences and population genomics provide insights into the demographic history, inbreeding, and mutation load of two 'living fossil' tree species of Dipteronia.</title>
        <authorList>
            <person name="Feng Y."/>
            <person name="Comes H.P."/>
            <person name="Chen J."/>
            <person name="Zhu S."/>
            <person name="Lu R."/>
            <person name="Zhang X."/>
            <person name="Li P."/>
            <person name="Qiu J."/>
            <person name="Olsen K.M."/>
            <person name="Qiu Y."/>
        </authorList>
    </citation>
    <scope>NUCLEOTIDE SEQUENCE</scope>
    <source>
        <strain evidence="2">KIB01</strain>
    </source>
</reference>
<dbReference type="Gene3D" id="3.30.420.10">
    <property type="entry name" value="Ribonuclease H-like superfamily/Ribonuclease H"/>
    <property type="match status" value="1"/>
</dbReference>
<evidence type="ECO:0000313" key="3">
    <source>
        <dbReference type="Proteomes" id="UP001280121"/>
    </source>
</evidence>